<dbReference type="OrthoDB" id="5801496at2"/>
<dbReference type="AlphaFoldDB" id="K4KWA1"/>
<evidence type="ECO:0000313" key="2">
    <source>
        <dbReference type="Proteomes" id="UP000000466"/>
    </source>
</evidence>
<dbReference type="STRING" id="1117647.M5M_04850"/>
<gene>
    <name evidence="1" type="ordered locus">M5M_04850</name>
</gene>
<keyword evidence="2" id="KW-1185">Reference proteome</keyword>
<proteinExistence type="predicted"/>
<dbReference type="HOGENOM" id="CLU_188129_0_0_6"/>
<evidence type="ECO:0000313" key="1">
    <source>
        <dbReference type="EMBL" id="AFU98177.1"/>
    </source>
</evidence>
<name>K4KWA1_SIMAS</name>
<dbReference type="EMBL" id="CP003746">
    <property type="protein sequence ID" value="AFU98177.1"/>
    <property type="molecule type" value="Genomic_DNA"/>
</dbReference>
<dbReference type="KEGG" id="saga:M5M_04850"/>
<dbReference type="RefSeq" id="WP_015046350.1">
    <property type="nucleotide sequence ID" value="NC_018868.3"/>
</dbReference>
<dbReference type="eggNOG" id="ENOG5032ZNM">
    <property type="taxonomic scope" value="Bacteria"/>
</dbReference>
<organism evidence="1 2">
    <name type="scientific">Simiduia agarivorans (strain DSM 21679 / JCM 13881 / BCRC 17597 / SA1)</name>
    <dbReference type="NCBI Taxonomy" id="1117647"/>
    <lineage>
        <taxon>Bacteria</taxon>
        <taxon>Pseudomonadati</taxon>
        <taxon>Pseudomonadota</taxon>
        <taxon>Gammaproteobacteria</taxon>
        <taxon>Cellvibrionales</taxon>
        <taxon>Cellvibrionaceae</taxon>
        <taxon>Simiduia</taxon>
    </lineage>
</organism>
<accession>K4KWA1</accession>
<protein>
    <submittedName>
        <fullName evidence="1">Uncharacterized protein</fullName>
    </submittedName>
</protein>
<dbReference type="Proteomes" id="UP000000466">
    <property type="component" value="Chromosome"/>
</dbReference>
<reference evidence="1 2" key="1">
    <citation type="journal article" date="2013" name="Genome Announc.">
        <title>Complete genome sequence of Simiduia agarivorans SA1(T), a marine bacterium able to degrade a variety of polysaccharides.</title>
        <authorList>
            <person name="Lin S.Y."/>
            <person name="Shieh W.Y."/>
            <person name="Chen J.S."/>
            <person name="Tang S.L."/>
        </authorList>
    </citation>
    <scope>NUCLEOTIDE SEQUENCE [LARGE SCALE GENOMIC DNA]</scope>
    <source>
        <strain evidence="2">DSM 21679 / JCM 13881 / BCRC 17597 / SA1</strain>
    </source>
</reference>
<sequence>MGDVVPFKRPKLKDKFKGRSLCREGFHRWVVVKESQFDVKQGRLVTLLRCERCGQGKTEAR</sequence>